<dbReference type="STRING" id="420662.Mpe_A0957"/>
<protein>
    <submittedName>
        <fullName evidence="2">Arylsulfate sulfotransferase-like protein involved in siderophore biosynthesis</fullName>
    </submittedName>
</protein>
<dbReference type="KEGG" id="mpt:Mpe_A0957"/>
<gene>
    <name evidence="2" type="ordered locus">Mpe_A0957</name>
</gene>
<dbReference type="InterPro" id="IPR027373">
    <property type="entry name" value="RHH_dom"/>
</dbReference>
<evidence type="ECO:0000313" key="3">
    <source>
        <dbReference type="Proteomes" id="UP000000366"/>
    </source>
</evidence>
<dbReference type="RefSeq" id="WP_011828557.1">
    <property type="nucleotide sequence ID" value="NC_008825.1"/>
</dbReference>
<dbReference type="eggNOG" id="COG4321">
    <property type="taxonomic scope" value="Bacteria"/>
</dbReference>
<feature type="domain" description="Ribbon-helix-helix" evidence="1">
    <location>
        <begin position="15"/>
        <end position="83"/>
    </location>
</feature>
<sequence>MCKLYVQADPLQYEPRQRSVRIHGVITSIRLENLMWRVLSDIASEQKCTTNALITKLYDEATTHRSESANFASFLRVTCVRHLIDSGRLGRERDRVRREAEEETWDIEESQAVFAH</sequence>
<dbReference type="Pfam" id="PF13467">
    <property type="entry name" value="RHH_4"/>
    <property type="match status" value="1"/>
</dbReference>
<accession>A2SED0</accession>
<dbReference type="GO" id="GO:0016740">
    <property type="term" value="F:transferase activity"/>
    <property type="evidence" value="ECO:0007669"/>
    <property type="project" value="UniProtKB-KW"/>
</dbReference>
<keyword evidence="2" id="KW-0808">Transferase</keyword>
<evidence type="ECO:0000259" key="1">
    <source>
        <dbReference type="Pfam" id="PF13467"/>
    </source>
</evidence>
<keyword evidence="3" id="KW-1185">Reference proteome</keyword>
<organism evidence="2 3">
    <name type="scientific">Methylibium petroleiphilum (strain ATCC BAA-1232 / LMG 22953 / PM1)</name>
    <dbReference type="NCBI Taxonomy" id="420662"/>
    <lineage>
        <taxon>Bacteria</taxon>
        <taxon>Pseudomonadati</taxon>
        <taxon>Pseudomonadota</taxon>
        <taxon>Betaproteobacteria</taxon>
        <taxon>Burkholderiales</taxon>
        <taxon>Sphaerotilaceae</taxon>
        <taxon>Methylibium</taxon>
    </lineage>
</organism>
<evidence type="ECO:0000313" key="2">
    <source>
        <dbReference type="EMBL" id="ABM93919.1"/>
    </source>
</evidence>
<name>A2SED0_METPP</name>
<dbReference type="HOGENOM" id="CLU_155738_2_1_4"/>
<proteinExistence type="predicted"/>
<dbReference type="EMBL" id="CP000555">
    <property type="protein sequence ID" value="ABM93919.1"/>
    <property type="molecule type" value="Genomic_DNA"/>
</dbReference>
<dbReference type="Proteomes" id="UP000000366">
    <property type="component" value="Chromosome"/>
</dbReference>
<dbReference type="Gene3D" id="1.10.3990.20">
    <property type="entry name" value="protein bp1543"/>
    <property type="match status" value="1"/>
</dbReference>
<reference evidence="2 3" key="1">
    <citation type="journal article" date="2007" name="J. Bacteriol.">
        <title>Whole-genome analysis of the methyl tert-butyl ether-degrading beta-proteobacterium Methylibium petroleiphilum PM1.</title>
        <authorList>
            <person name="Kane S.R."/>
            <person name="Chakicherla A.Y."/>
            <person name="Chain P.S.G."/>
            <person name="Schmidt R."/>
            <person name="Shin M.W."/>
            <person name="Legler T.C."/>
            <person name="Scow K.M."/>
            <person name="Larimer F.W."/>
            <person name="Lucas S.M."/>
            <person name="Richardson P.M."/>
            <person name="Hristova K.R."/>
        </authorList>
    </citation>
    <scope>NUCLEOTIDE SEQUENCE [LARGE SCALE GENOMIC DNA]</scope>
    <source>
        <strain evidence="3">ATCC BAA-1232 / LMG 22953 / PM1</strain>
    </source>
</reference>
<dbReference type="AlphaFoldDB" id="A2SED0"/>
<dbReference type="InterPro" id="IPR038268">
    <property type="entry name" value="RHH_sf"/>
</dbReference>